<gene>
    <name evidence="1" type="ORF">TTHERM_01076810</name>
</gene>
<dbReference type="KEGG" id="tet:TTHERM_01076810"/>
<proteinExistence type="predicted"/>
<sequence length="612" mass="74340">MQNNIHNYYPFEDEEEERNSWNKTKKMFNYGHYSLNFHKQEIYIKQQKKIYETINYNKIEYLRSEDKDPENESGLKMVLIIRKGKSMFSEQLNNSYFDDITFLILYKIYQYLDLEYELQVFNKSYIFSEDENERESCYVPIQTKIYLDNKNKIRVKPDELFILQKIQSIYEKKFNNNIALIYRCYKKLQLEWTEMQVLFDIRKEQDKGTGMYNNNNNKTSKQLLEEEEEFQRYQIAKEENYELYKTINPKKVLAQDAINNAEFLHQQIEPEMLKARIRIDNQAAINDSIEIKVSKRDTLYIPYKNDEIEEETQSQWQIERNEEKFCQKIENTILCFKSISKEKTFKNVQILDKKDQETRKIIDFQHIRNKYELHNHVFHQQFIEIASEFFTLEKIKNPFDRTYYEKVLDNMISQIPFQTLTVDIESANDLIDQHLVEQQAIRFNWLVNYNLVHIASYNYGVQESSGIVLKFNTSQIPEKSKLRESNKFCIQLKKMIMQKQNKFQQLAIYFHQKNMMKFQDVQNFEFYFSFALIEKFFLVPDFLGIPLFESELQIQNYQDALIRMQKSYIKNFDPVKHVDYEPYKSNLEIDIESYRQAQEQQRILINNKLNKF</sequence>
<protein>
    <submittedName>
        <fullName evidence="1">Uncharacterized protein</fullName>
    </submittedName>
</protein>
<dbReference type="HOGENOM" id="CLU_025982_0_0_1"/>
<evidence type="ECO:0000313" key="2">
    <source>
        <dbReference type="Proteomes" id="UP000009168"/>
    </source>
</evidence>
<keyword evidence="2" id="KW-1185">Reference proteome</keyword>
<dbReference type="Proteomes" id="UP000009168">
    <property type="component" value="Unassembled WGS sequence"/>
</dbReference>
<dbReference type="EMBL" id="GG662686">
    <property type="protein sequence ID" value="EAR82854.2"/>
    <property type="molecule type" value="Genomic_DNA"/>
</dbReference>
<organism evidence="1 2">
    <name type="scientific">Tetrahymena thermophila (strain SB210)</name>
    <dbReference type="NCBI Taxonomy" id="312017"/>
    <lineage>
        <taxon>Eukaryota</taxon>
        <taxon>Sar</taxon>
        <taxon>Alveolata</taxon>
        <taxon>Ciliophora</taxon>
        <taxon>Intramacronucleata</taxon>
        <taxon>Oligohymenophorea</taxon>
        <taxon>Hymenostomatida</taxon>
        <taxon>Tetrahymenina</taxon>
        <taxon>Tetrahymenidae</taxon>
        <taxon>Tetrahymena</taxon>
    </lineage>
</organism>
<dbReference type="AlphaFoldDB" id="Q22C58"/>
<accession>Q22C58</accession>
<dbReference type="InParanoid" id="Q22C58"/>
<dbReference type="GeneID" id="7822852"/>
<dbReference type="RefSeq" id="XP_001030517.2">
    <property type="nucleotide sequence ID" value="XM_001030517.2"/>
</dbReference>
<name>Q22C58_TETTS</name>
<reference evidence="2" key="1">
    <citation type="journal article" date="2006" name="PLoS Biol.">
        <title>Macronuclear genome sequence of the ciliate Tetrahymena thermophila, a model eukaryote.</title>
        <authorList>
            <person name="Eisen J.A."/>
            <person name="Coyne R.S."/>
            <person name="Wu M."/>
            <person name="Wu D."/>
            <person name="Thiagarajan M."/>
            <person name="Wortman J.R."/>
            <person name="Badger J.H."/>
            <person name="Ren Q."/>
            <person name="Amedeo P."/>
            <person name="Jones K.M."/>
            <person name="Tallon L.J."/>
            <person name="Delcher A.L."/>
            <person name="Salzberg S.L."/>
            <person name="Silva J.C."/>
            <person name="Haas B.J."/>
            <person name="Majoros W.H."/>
            <person name="Farzad M."/>
            <person name="Carlton J.M."/>
            <person name="Smith R.K. Jr."/>
            <person name="Garg J."/>
            <person name="Pearlman R.E."/>
            <person name="Karrer K.M."/>
            <person name="Sun L."/>
            <person name="Manning G."/>
            <person name="Elde N.C."/>
            <person name="Turkewitz A.P."/>
            <person name="Asai D.J."/>
            <person name="Wilkes D.E."/>
            <person name="Wang Y."/>
            <person name="Cai H."/>
            <person name="Collins K."/>
            <person name="Stewart B.A."/>
            <person name="Lee S.R."/>
            <person name="Wilamowska K."/>
            <person name="Weinberg Z."/>
            <person name="Ruzzo W.L."/>
            <person name="Wloga D."/>
            <person name="Gaertig J."/>
            <person name="Frankel J."/>
            <person name="Tsao C.-C."/>
            <person name="Gorovsky M.A."/>
            <person name="Keeling P.J."/>
            <person name="Waller R.F."/>
            <person name="Patron N.J."/>
            <person name="Cherry J.M."/>
            <person name="Stover N.A."/>
            <person name="Krieger C.J."/>
            <person name="del Toro C."/>
            <person name="Ryder H.F."/>
            <person name="Williamson S.C."/>
            <person name="Barbeau R.A."/>
            <person name="Hamilton E.P."/>
            <person name="Orias E."/>
        </authorList>
    </citation>
    <scope>NUCLEOTIDE SEQUENCE [LARGE SCALE GENOMIC DNA]</scope>
    <source>
        <strain evidence="2">SB210</strain>
    </source>
</reference>
<evidence type="ECO:0000313" key="1">
    <source>
        <dbReference type="EMBL" id="EAR82854.2"/>
    </source>
</evidence>